<proteinExistence type="predicted"/>
<evidence type="ECO:0000313" key="3">
    <source>
        <dbReference type="Proteomes" id="UP001153709"/>
    </source>
</evidence>
<keyword evidence="3" id="KW-1185">Reference proteome</keyword>
<gene>
    <name evidence="2" type="ORF">DIABBA_LOCUS1265</name>
</gene>
<evidence type="ECO:0000256" key="1">
    <source>
        <dbReference type="SAM" id="MobiDB-lite"/>
    </source>
</evidence>
<name>A0A9N9X9J0_DIABA</name>
<organism evidence="2 3">
    <name type="scientific">Diabrotica balteata</name>
    <name type="common">Banded cucumber beetle</name>
    <dbReference type="NCBI Taxonomy" id="107213"/>
    <lineage>
        <taxon>Eukaryota</taxon>
        <taxon>Metazoa</taxon>
        <taxon>Ecdysozoa</taxon>
        <taxon>Arthropoda</taxon>
        <taxon>Hexapoda</taxon>
        <taxon>Insecta</taxon>
        <taxon>Pterygota</taxon>
        <taxon>Neoptera</taxon>
        <taxon>Endopterygota</taxon>
        <taxon>Coleoptera</taxon>
        <taxon>Polyphaga</taxon>
        <taxon>Cucujiformia</taxon>
        <taxon>Chrysomeloidea</taxon>
        <taxon>Chrysomelidae</taxon>
        <taxon>Galerucinae</taxon>
        <taxon>Diabroticina</taxon>
        <taxon>Diabroticites</taxon>
        <taxon>Diabrotica</taxon>
    </lineage>
</organism>
<reference evidence="2" key="1">
    <citation type="submission" date="2022-01" db="EMBL/GenBank/DDBJ databases">
        <authorList>
            <person name="King R."/>
        </authorList>
    </citation>
    <scope>NUCLEOTIDE SEQUENCE</scope>
</reference>
<dbReference type="OrthoDB" id="6754611at2759"/>
<dbReference type="Proteomes" id="UP001153709">
    <property type="component" value="Chromosome 1"/>
</dbReference>
<feature type="compositionally biased region" description="Basic residues" evidence="1">
    <location>
        <begin position="9"/>
        <end position="18"/>
    </location>
</feature>
<protein>
    <submittedName>
        <fullName evidence="2">Uncharacterized protein</fullName>
    </submittedName>
</protein>
<dbReference type="AlphaFoldDB" id="A0A9N9X9J0"/>
<sequence>MGDSATPKKMFRLVRRRPKNSESETPITPHLSLDLDEDTMNTSSSETPVKFHLKRHLPESLVESSLDDIIQKNLEPMRERTERKKLAQEIYYKKNGTSCVSPMIRETQKRPVKHRLGRVAYTGTSTSAVPPKRRLNKNITLNNTIRHRLKPINYAQMRINKIRENQRLQAAIANDSTVNMQKSVIRLRRTVPSFQVQIKNSRLLATNIKRFKLELNDEIQLQLQDLKQCYSGEKIINFRVAPETTNTSIDHRFSNLS</sequence>
<accession>A0A9N9X9J0</accession>
<dbReference type="EMBL" id="OU898276">
    <property type="protein sequence ID" value="CAG9827250.1"/>
    <property type="molecule type" value="Genomic_DNA"/>
</dbReference>
<feature type="region of interest" description="Disordered" evidence="1">
    <location>
        <begin position="1"/>
        <end position="47"/>
    </location>
</feature>
<evidence type="ECO:0000313" key="2">
    <source>
        <dbReference type="EMBL" id="CAG9827250.1"/>
    </source>
</evidence>